<sequence length="245" mass="28148">QLLYEVYMFSGWHSLPLASKHLYTVFKCAPSTVHAEYLLTRHADLQGRTRPTRSLFTRLLRNRLCTQTVLDIICRTHCISMTLHDNGKPVELPRRLFRTLQSRSANSWTLQDQPLPFLRYLYSHSRISPPDPNSHEGYALTKAVSVGFTPLVRFLLDKGASPDCKDGIAVHVAIRRRDLSLVKMLIEPDTTPKSAKKRRLEDRIKVDQAMLKTAIACDARDIVKYFMDEKAVMPDMQTLRHMSGR</sequence>
<name>A0A0C3S086_PHLG1</name>
<organism evidence="1 2">
    <name type="scientific">Phlebiopsis gigantea (strain 11061_1 CR5-6)</name>
    <name type="common">White-rot fungus</name>
    <name type="synonym">Peniophora gigantea</name>
    <dbReference type="NCBI Taxonomy" id="745531"/>
    <lineage>
        <taxon>Eukaryota</taxon>
        <taxon>Fungi</taxon>
        <taxon>Dikarya</taxon>
        <taxon>Basidiomycota</taxon>
        <taxon>Agaricomycotina</taxon>
        <taxon>Agaricomycetes</taxon>
        <taxon>Polyporales</taxon>
        <taxon>Phanerochaetaceae</taxon>
        <taxon>Phlebiopsis</taxon>
    </lineage>
</organism>
<gene>
    <name evidence="1" type="ORF">PHLGIDRAFT_69767</name>
</gene>
<feature type="non-terminal residue" evidence="1">
    <location>
        <position position="1"/>
    </location>
</feature>
<proteinExistence type="predicted"/>
<dbReference type="Gene3D" id="1.25.40.20">
    <property type="entry name" value="Ankyrin repeat-containing domain"/>
    <property type="match status" value="1"/>
</dbReference>
<dbReference type="OrthoDB" id="539213at2759"/>
<accession>A0A0C3S086</accession>
<dbReference type="SUPFAM" id="SSF48403">
    <property type="entry name" value="Ankyrin repeat"/>
    <property type="match status" value="1"/>
</dbReference>
<evidence type="ECO:0000313" key="1">
    <source>
        <dbReference type="EMBL" id="KIP08251.1"/>
    </source>
</evidence>
<dbReference type="InterPro" id="IPR036770">
    <property type="entry name" value="Ankyrin_rpt-contain_sf"/>
</dbReference>
<reference evidence="1 2" key="1">
    <citation type="journal article" date="2014" name="PLoS Genet.">
        <title>Analysis of the Phlebiopsis gigantea genome, transcriptome and secretome provides insight into its pioneer colonization strategies of wood.</title>
        <authorList>
            <person name="Hori C."/>
            <person name="Ishida T."/>
            <person name="Igarashi K."/>
            <person name="Samejima M."/>
            <person name="Suzuki H."/>
            <person name="Master E."/>
            <person name="Ferreira P."/>
            <person name="Ruiz-Duenas F.J."/>
            <person name="Held B."/>
            <person name="Canessa P."/>
            <person name="Larrondo L.F."/>
            <person name="Schmoll M."/>
            <person name="Druzhinina I.S."/>
            <person name="Kubicek C.P."/>
            <person name="Gaskell J.A."/>
            <person name="Kersten P."/>
            <person name="St John F."/>
            <person name="Glasner J."/>
            <person name="Sabat G."/>
            <person name="Splinter BonDurant S."/>
            <person name="Syed K."/>
            <person name="Yadav J."/>
            <person name="Mgbeahuruike A.C."/>
            <person name="Kovalchuk A."/>
            <person name="Asiegbu F.O."/>
            <person name="Lackner G."/>
            <person name="Hoffmeister D."/>
            <person name="Rencoret J."/>
            <person name="Gutierrez A."/>
            <person name="Sun H."/>
            <person name="Lindquist E."/>
            <person name="Barry K."/>
            <person name="Riley R."/>
            <person name="Grigoriev I.V."/>
            <person name="Henrissat B."/>
            <person name="Kues U."/>
            <person name="Berka R.M."/>
            <person name="Martinez A.T."/>
            <person name="Covert S.F."/>
            <person name="Blanchette R.A."/>
            <person name="Cullen D."/>
        </authorList>
    </citation>
    <scope>NUCLEOTIDE SEQUENCE [LARGE SCALE GENOMIC DNA]</scope>
    <source>
        <strain evidence="1 2">11061_1 CR5-6</strain>
    </source>
</reference>
<protein>
    <recommendedName>
        <fullName evidence="3">Ankyrin repeat protein</fullName>
    </recommendedName>
</protein>
<dbReference type="Proteomes" id="UP000053257">
    <property type="component" value="Unassembled WGS sequence"/>
</dbReference>
<dbReference type="EMBL" id="KN840483">
    <property type="protein sequence ID" value="KIP08251.1"/>
    <property type="molecule type" value="Genomic_DNA"/>
</dbReference>
<keyword evidence="2" id="KW-1185">Reference proteome</keyword>
<evidence type="ECO:0008006" key="3">
    <source>
        <dbReference type="Google" id="ProtNLM"/>
    </source>
</evidence>
<evidence type="ECO:0000313" key="2">
    <source>
        <dbReference type="Proteomes" id="UP000053257"/>
    </source>
</evidence>
<dbReference type="HOGENOM" id="CLU_063486_0_0_1"/>
<dbReference type="STRING" id="745531.A0A0C3S086"/>
<dbReference type="AlphaFoldDB" id="A0A0C3S086"/>